<feature type="domain" description="EamA" evidence="4">
    <location>
        <begin position="99"/>
        <end position="177"/>
    </location>
</feature>
<feature type="transmembrane region" description="Helical" evidence="3">
    <location>
        <begin position="203"/>
        <end position="227"/>
    </location>
</feature>
<dbReference type="PANTHER" id="PTHR13146:SF3">
    <property type="entry name" value="EAMA DOMAIN-CONTAINING PROTEIN"/>
    <property type="match status" value="1"/>
</dbReference>
<feature type="transmembrane region" description="Helical" evidence="3">
    <location>
        <begin position="42"/>
        <end position="61"/>
    </location>
</feature>
<evidence type="ECO:0000259" key="4">
    <source>
        <dbReference type="Pfam" id="PF00892"/>
    </source>
</evidence>
<comment type="caution">
    <text evidence="5">The sequence shown here is derived from an EMBL/GenBank/DDBJ whole genome shotgun (WGS) entry which is preliminary data.</text>
</comment>
<gene>
    <name evidence="5" type="primary">g8954</name>
    <name evidence="5" type="ORF">VP750_LOCUS8041</name>
</gene>
<feature type="transmembrane region" description="Helical" evidence="3">
    <location>
        <begin position="108"/>
        <end position="130"/>
    </location>
</feature>
<feature type="region of interest" description="Disordered" evidence="2">
    <location>
        <begin position="435"/>
        <end position="480"/>
    </location>
</feature>
<sequence>MSTVLAVTGLGISSTGSALFRKVLFQLRGEGLGHVLHNFEKPWFTTLESALACLVSLLLYWGNQRFAAILRWRRSRTQELQQPLLWKEALDVQPVVSQERKTWKQLSVLAWPGALNMLSIIVQGMGLQYISASVSQMISGSCIIFTAVLSVIILKRRLNWLHLTGIGLTLVAVVIVSLTNILYPPSTCPRSDPACMEAEHDGSSAGAITLGILLTLASQIFQAVRLIMEESLLAKMDLHPMEVLGWEGFWGTVGMAVVGMPLAWIIPGPDIGGREENTIDSIVMLWNDDVLNGVSVLFFWSVVGLNVFGLMVTQVLGSVFRAVMLTARTASVWAVNLVLYSMLPKGMDVGEAWMNPASWIQLFGFSLLLAGTVIYAQGSSPAAHDKGDDRGHTSEDEADGPAPLTKRSSIANVRPLYSIYVPHSDRQARAVAIPTASPEDLQRSSSAPTDVEAVADEEQQTPEPLGGRGSLPSQLKGRLPSRGSLLNMFQRAPADADSTTSGESGDLPIGTSPSFYRTLTHRTSWILDKDDQQLKDLLLREDAEGGTLGGQSRERGLKPIPEDSMRLSSDVRNGSGTPFAGVEGGRRRSIGEGEPASRASPRVRWSTPSPSGRSGKSVLGQSPTPEVLLERQSSSKQPLKHLAALPEHEAGLPKTVSEQSEPSDMFSMDMPTPRGK</sequence>
<feature type="transmembrane region" description="Helical" evidence="3">
    <location>
        <begin position="359"/>
        <end position="376"/>
    </location>
</feature>
<feature type="transmembrane region" description="Helical" evidence="3">
    <location>
        <begin position="319"/>
        <end position="339"/>
    </location>
</feature>
<feature type="region of interest" description="Disordered" evidence="2">
    <location>
        <begin position="380"/>
        <end position="407"/>
    </location>
</feature>
<dbReference type="Proteomes" id="UP001497392">
    <property type="component" value="Unassembled WGS sequence"/>
</dbReference>
<dbReference type="Gene3D" id="1.10.3730.20">
    <property type="match status" value="1"/>
</dbReference>
<protein>
    <submittedName>
        <fullName evidence="5">G8954 protein</fullName>
    </submittedName>
</protein>
<dbReference type="InterPro" id="IPR037185">
    <property type="entry name" value="EmrE-like"/>
</dbReference>
<feature type="region of interest" description="Disordered" evidence="2">
    <location>
        <begin position="492"/>
        <end position="514"/>
    </location>
</feature>
<keyword evidence="3" id="KW-1133">Transmembrane helix</keyword>
<organism evidence="5 6">
    <name type="scientific">Coccomyxa viridis</name>
    <dbReference type="NCBI Taxonomy" id="1274662"/>
    <lineage>
        <taxon>Eukaryota</taxon>
        <taxon>Viridiplantae</taxon>
        <taxon>Chlorophyta</taxon>
        <taxon>core chlorophytes</taxon>
        <taxon>Trebouxiophyceae</taxon>
        <taxon>Trebouxiophyceae incertae sedis</taxon>
        <taxon>Coccomyxaceae</taxon>
        <taxon>Coccomyxa</taxon>
    </lineage>
</organism>
<evidence type="ECO:0000256" key="3">
    <source>
        <dbReference type="SAM" id="Phobius"/>
    </source>
</evidence>
<proteinExistence type="inferred from homology"/>
<dbReference type="InterPro" id="IPR000620">
    <property type="entry name" value="EamA_dom"/>
</dbReference>
<evidence type="ECO:0000256" key="1">
    <source>
        <dbReference type="ARBA" id="ARBA00007635"/>
    </source>
</evidence>
<dbReference type="SUPFAM" id="SSF103481">
    <property type="entry name" value="Multidrug resistance efflux transporter EmrE"/>
    <property type="match status" value="1"/>
</dbReference>
<keyword evidence="3" id="KW-0472">Membrane</keyword>
<feature type="compositionally biased region" description="Polar residues" evidence="2">
    <location>
        <begin position="606"/>
        <end position="624"/>
    </location>
</feature>
<feature type="compositionally biased region" description="Polar residues" evidence="2">
    <location>
        <begin position="566"/>
        <end position="576"/>
    </location>
</feature>
<feature type="transmembrane region" description="Helical" evidence="3">
    <location>
        <begin position="290"/>
        <end position="312"/>
    </location>
</feature>
<dbReference type="PANTHER" id="PTHR13146">
    <property type="match status" value="1"/>
</dbReference>
<dbReference type="Pfam" id="PF00892">
    <property type="entry name" value="EamA"/>
    <property type="match status" value="1"/>
</dbReference>
<feature type="transmembrane region" description="Helical" evidence="3">
    <location>
        <begin position="161"/>
        <end position="183"/>
    </location>
</feature>
<keyword evidence="6" id="KW-1185">Reference proteome</keyword>
<feature type="transmembrane region" description="Helical" evidence="3">
    <location>
        <begin position="136"/>
        <end position="154"/>
    </location>
</feature>
<comment type="similarity">
    <text evidence="1">Belongs to the drug/metabolite transporter (DMT) superfamily. Plant drug/metabolite exporter (P-DME) (TC 2.A.7.4) family.</text>
</comment>
<keyword evidence="3" id="KW-0812">Transmembrane</keyword>
<feature type="region of interest" description="Disordered" evidence="2">
    <location>
        <begin position="545"/>
        <end position="676"/>
    </location>
</feature>
<name>A0ABP1G430_9CHLO</name>
<evidence type="ECO:0000313" key="5">
    <source>
        <dbReference type="EMBL" id="CAL5226135.1"/>
    </source>
</evidence>
<evidence type="ECO:0000256" key="2">
    <source>
        <dbReference type="SAM" id="MobiDB-lite"/>
    </source>
</evidence>
<feature type="compositionally biased region" description="Basic and acidic residues" evidence="2">
    <location>
        <begin position="552"/>
        <end position="565"/>
    </location>
</feature>
<evidence type="ECO:0000313" key="6">
    <source>
        <dbReference type="Proteomes" id="UP001497392"/>
    </source>
</evidence>
<reference evidence="5 6" key="1">
    <citation type="submission" date="2024-06" db="EMBL/GenBank/DDBJ databases">
        <authorList>
            <person name="Kraege A."/>
            <person name="Thomma B."/>
        </authorList>
    </citation>
    <scope>NUCLEOTIDE SEQUENCE [LARGE SCALE GENOMIC DNA]</scope>
</reference>
<dbReference type="EMBL" id="CAXHTA020000016">
    <property type="protein sequence ID" value="CAL5226135.1"/>
    <property type="molecule type" value="Genomic_DNA"/>
</dbReference>
<accession>A0ABP1G430</accession>
<feature type="transmembrane region" description="Helical" evidence="3">
    <location>
        <begin position="248"/>
        <end position="266"/>
    </location>
</feature>
<feature type="compositionally biased region" description="Basic and acidic residues" evidence="2">
    <location>
        <begin position="383"/>
        <end position="395"/>
    </location>
</feature>